<dbReference type="AlphaFoldDB" id="A0A8H5AQT7"/>
<protein>
    <recommendedName>
        <fullName evidence="3">Hemerythrin-like domain-containing protein</fullName>
    </recommendedName>
</protein>
<sequence length="198" mass="22625">MHNATRVTMFTAARRAALCPEVAGIQAHAISKIQRCGLAEHRGRTILEVVKDDHKMLFGSHDQYEKHWGFEGPLDRWSHQVTWTAASCHRGGDSLVPASGRRVNEFLYKAEGYRTNSPEHRSLLQAARDELWPHHTSEEEVEFPMLEKAIGDWDEIGAPNKPPYKTLAAFMAMPLDQLRDTFLTFPDDYDFQEANLKH</sequence>
<gene>
    <name evidence="1" type="ORF">D9619_012796</name>
</gene>
<reference evidence="1 2" key="1">
    <citation type="journal article" date="2020" name="ISME J.">
        <title>Uncovering the hidden diversity of litter-decomposition mechanisms in mushroom-forming fungi.</title>
        <authorList>
            <person name="Floudas D."/>
            <person name="Bentzer J."/>
            <person name="Ahren D."/>
            <person name="Johansson T."/>
            <person name="Persson P."/>
            <person name="Tunlid A."/>
        </authorList>
    </citation>
    <scope>NUCLEOTIDE SEQUENCE [LARGE SCALE GENOMIC DNA]</scope>
    <source>
        <strain evidence="1 2">CBS 101986</strain>
    </source>
</reference>
<name>A0A8H5AQT7_9AGAR</name>
<evidence type="ECO:0000313" key="1">
    <source>
        <dbReference type="EMBL" id="KAF5309210.1"/>
    </source>
</evidence>
<organism evidence="1 2">
    <name type="scientific">Psilocybe cf. subviscida</name>
    <dbReference type="NCBI Taxonomy" id="2480587"/>
    <lineage>
        <taxon>Eukaryota</taxon>
        <taxon>Fungi</taxon>
        <taxon>Dikarya</taxon>
        <taxon>Basidiomycota</taxon>
        <taxon>Agaricomycotina</taxon>
        <taxon>Agaricomycetes</taxon>
        <taxon>Agaricomycetidae</taxon>
        <taxon>Agaricales</taxon>
        <taxon>Agaricineae</taxon>
        <taxon>Strophariaceae</taxon>
        <taxon>Psilocybe</taxon>
    </lineage>
</organism>
<keyword evidence="2" id="KW-1185">Reference proteome</keyword>
<evidence type="ECO:0000313" key="2">
    <source>
        <dbReference type="Proteomes" id="UP000567179"/>
    </source>
</evidence>
<accession>A0A8H5AQT7</accession>
<evidence type="ECO:0008006" key="3">
    <source>
        <dbReference type="Google" id="ProtNLM"/>
    </source>
</evidence>
<comment type="caution">
    <text evidence="1">The sequence shown here is derived from an EMBL/GenBank/DDBJ whole genome shotgun (WGS) entry which is preliminary data.</text>
</comment>
<proteinExistence type="predicted"/>
<dbReference type="EMBL" id="JAACJJ010000060">
    <property type="protein sequence ID" value="KAF5309210.1"/>
    <property type="molecule type" value="Genomic_DNA"/>
</dbReference>
<dbReference type="Proteomes" id="UP000567179">
    <property type="component" value="Unassembled WGS sequence"/>
</dbReference>